<dbReference type="PANTHER" id="PTHR31650">
    <property type="entry name" value="O-ACYLTRANSFERASE (WSD1-LIKE) FAMILY PROTEIN"/>
    <property type="match status" value="1"/>
</dbReference>
<dbReference type="KEGG" id="roz:CBI38_09550"/>
<evidence type="ECO:0000256" key="1">
    <source>
        <dbReference type="ARBA" id="ARBA00004771"/>
    </source>
</evidence>
<dbReference type="OrthoDB" id="9810950at2"/>
<dbReference type="InterPro" id="IPR014292">
    <property type="entry name" value="Acyl_transf_WS/DGAT"/>
</dbReference>
<evidence type="ECO:0000256" key="2">
    <source>
        <dbReference type="ARBA" id="ARBA00005189"/>
    </source>
</evidence>
<dbReference type="EC" id="2.3.1.20" evidence="4 11"/>
<feature type="domain" description="O-acyltransferase WSD1 C-terminal" evidence="13">
    <location>
        <begin position="312"/>
        <end position="452"/>
    </location>
</feature>
<dbReference type="GO" id="GO:0001666">
    <property type="term" value="P:response to hypoxia"/>
    <property type="evidence" value="ECO:0007669"/>
    <property type="project" value="TreeGrafter"/>
</dbReference>
<dbReference type="GO" id="GO:0051701">
    <property type="term" value="P:biological process involved in interaction with host"/>
    <property type="evidence" value="ECO:0007669"/>
    <property type="project" value="TreeGrafter"/>
</dbReference>
<dbReference type="InterPro" id="IPR004255">
    <property type="entry name" value="O-acyltransferase_WSD1_N"/>
</dbReference>
<organism evidence="14 15">
    <name type="scientific">Rhodococcus oxybenzonivorans</name>
    <dbReference type="NCBI Taxonomy" id="1990687"/>
    <lineage>
        <taxon>Bacteria</taxon>
        <taxon>Bacillati</taxon>
        <taxon>Actinomycetota</taxon>
        <taxon>Actinomycetes</taxon>
        <taxon>Mycobacteriales</taxon>
        <taxon>Nocardiaceae</taxon>
        <taxon>Rhodococcus</taxon>
    </lineage>
</organism>
<evidence type="ECO:0000256" key="6">
    <source>
        <dbReference type="ARBA" id="ARBA00022679"/>
    </source>
</evidence>
<dbReference type="PANTHER" id="PTHR31650:SF1">
    <property type="entry name" value="WAX ESTER SYNTHASE_DIACYLGLYCEROL ACYLTRANSFERASE 4-RELATED"/>
    <property type="match status" value="1"/>
</dbReference>
<dbReference type="Proteomes" id="UP000245711">
    <property type="component" value="Chromosome"/>
</dbReference>
<dbReference type="RefSeq" id="WP_109328409.1">
    <property type="nucleotide sequence ID" value="NZ_CP021354.1"/>
</dbReference>
<evidence type="ECO:0000313" key="14">
    <source>
        <dbReference type="EMBL" id="AWK71803.1"/>
    </source>
</evidence>
<gene>
    <name evidence="14" type="ORF">CBI38_09550</name>
</gene>
<dbReference type="AlphaFoldDB" id="A0A2S2BT94"/>
<keyword evidence="6 11" id="KW-0808">Transferase</keyword>
<name>A0A2S2BT94_9NOCA</name>
<keyword evidence="5 11" id="KW-0444">Lipid biosynthesis</keyword>
<dbReference type="GO" id="GO:0005886">
    <property type="term" value="C:plasma membrane"/>
    <property type="evidence" value="ECO:0007669"/>
    <property type="project" value="TreeGrafter"/>
</dbReference>
<feature type="domain" description="O-acyltransferase WSD1-like N-terminal" evidence="12">
    <location>
        <begin position="6"/>
        <end position="268"/>
    </location>
</feature>
<dbReference type="Pfam" id="PF06974">
    <property type="entry name" value="WS_DGAT_C"/>
    <property type="match status" value="1"/>
</dbReference>
<keyword evidence="7 11" id="KW-0319">Glycerol metabolism</keyword>
<comment type="pathway">
    <text evidence="2">Lipid metabolism.</text>
</comment>
<evidence type="ECO:0000256" key="9">
    <source>
        <dbReference type="ARBA" id="ARBA00023315"/>
    </source>
</evidence>
<dbReference type="Pfam" id="PF03007">
    <property type="entry name" value="WS_DGAT_cat"/>
    <property type="match status" value="1"/>
</dbReference>
<dbReference type="GO" id="GO:0004144">
    <property type="term" value="F:diacylglycerol O-acyltransferase activity"/>
    <property type="evidence" value="ECO:0007669"/>
    <property type="project" value="UniProtKB-EC"/>
</dbReference>
<evidence type="ECO:0000256" key="11">
    <source>
        <dbReference type="RuleBase" id="RU361241"/>
    </source>
</evidence>
<evidence type="ECO:0000313" key="15">
    <source>
        <dbReference type="Proteomes" id="UP000245711"/>
    </source>
</evidence>
<dbReference type="InterPro" id="IPR045034">
    <property type="entry name" value="O-acyltransferase_WSD1-like"/>
</dbReference>
<keyword evidence="15" id="KW-1185">Reference proteome</keyword>
<dbReference type="NCBIfam" id="TIGR02946">
    <property type="entry name" value="acyl_WS_DGAT"/>
    <property type="match status" value="1"/>
</dbReference>
<comment type="catalytic activity">
    <reaction evidence="10 11">
        <text>an acyl-CoA + a 1,2-diacyl-sn-glycerol = a triacyl-sn-glycerol + CoA</text>
        <dbReference type="Rhea" id="RHEA:10868"/>
        <dbReference type="ChEBI" id="CHEBI:17815"/>
        <dbReference type="ChEBI" id="CHEBI:57287"/>
        <dbReference type="ChEBI" id="CHEBI:58342"/>
        <dbReference type="ChEBI" id="CHEBI:64615"/>
        <dbReference type="EC" id="2.3.1.20"/>
    </reaction>
</comment>
<evidence type="ECO:0000256" key="4">
    <source>
        <dbReference type="ARBA" id="ARBA00013244"/>
    </source>
</evidence>
<dbReference type="GO" id="GO:0006071">
    <property type="term" value="P:glycerol metabolic process"/>
    <property type="evidence" value="ECO:0007669"/>
    <property type="project" value="UniProtKB-KW"/>
</dbReference>
<proteinExistence type="inferred from homology"/>
<evidence type="ECO:0000256" key="10">
    <source>
        <dbReference type="ARBA" id="ARBA00048109"/>
    </source>
</evidence>
<protein>
    <recommendedName>
        <fullName evidence="4 11">Diacylglycerol O-acyltransferase</fullName>
        <ecNumber evidence="4 11">2.3.1.20</ecNumber>
    </recommendedName>
</protein>
<evidence type="ECO:0000256" key="7">
    <source>
        <dbReference type="ARBA" id="ARBA00022798"/>
    </source>
</evidence>
<dbReference type="GO" id="GO:0019432">
    <property type="term" value="P:triglyceride biosynthetic process"/>
    <property type="evidence" value="ECO:0007669"/>
    <property type="project" value="UniProtKB-UniPathway"/>
</dbReference>
<comment type="similarity">
    <text evidence="3 11">Belongs to the long-chain O-acyltransferase family.</text>
</comment>
<dbReference type="SUPFAM" id="SSF52777">
    <property type="entry name" value="CoA-dependent acyltransferases"/>
    <property type="match status" value="1"/>
</dbReference>
<keyword evidence="9 11" id="KW-0012">Acyltransferase</keyword>
<accession>A0A2S2BT94</accession>
<dbReference type="EMBL" id="CP021354">
    <property type="protein sequence ID" value="AWK71803.1"/>
    <property type="molecule type" value="Genomic_DNA"/>
</dbReference>
<evidence type="ECO:0000256" key="5">
    <source>
        <dbReference type="ARBA" id="ARBA00022516"/>
    </source>
</evidence>
<dbReference type="InterPro" id="IPR009721">
    <property type="entry name" value="O-acyltransferase_WSD1_C"/>
</dbReference>
<comment type="pathway">
    <text evidence="1 11">Glycerolipid metabolism; triacylglycerol biosynthesis.</text>
</comment>
<dbReference type="UniPathway" id="UPA00282"/>
<evidence type="ECO:0000259" key="12">
    <source>
        <dbReference type="Pfam" id="PF03007"/>
    </source>
</evidence>
<dbReference type="GO" id="GO:0071731">
    <property type="term" value="P:response to nitric oxide"/>
    <property type="evidence" value="ECO:0007669"/>
    <property type="project" value="TreeGrafter"/>
</dbReference>
<reference evidence="14 15" key="1">
    <citation type="submission" date="2017-05" db="EMBL/GenBank/DDBJ databases">
        <title>Isolation of Rhodococcus sp. S2-17 biodegrading of BP-3.</title>
        <authorList>
            <person name="Lee Y."/>
            <person name="Kim K.H."/>
            <person name="Chun B.H."/>
            <person name="Jung H.S."/>
            <person name="Jeon C.O."/>
        </authorList>
    </citation>
    <scope>NUCLEOTIDE SEQUENCE [LARGE SCALE GENOMIC DNA]</scope>
    <source>
        <strain evidence="14 15">S2-17</strain>
    </source>
</reference>
<evidence type="ECO:0000256" key="8">
    <source>
        <dbReference type="ARBA" id="ARBA00023098"/>
    </source>
</evidence>
<keyword evidence="8 11" id="KW-0443">Lipid metabolism</keyword>
<evidence type="ECO:0000256" key="3">
    <source>
        <dbReference type="ARBA" id="ARBA00009587"/>
    </source>
</evidence>
<sequence length="466" mass="50522">MDDDTLSFLDAGFLETEDSDDHASLTIGALAILAGPAPTPDQFREAVVARLVDLPHARDKLHMVPLDLGKPSWVEDPVFDLGHHVRRVALPQPGDEETLFGFVARVMGHRLDRDHPLWECWVVEGLTGERWAVLAKMHHCMADGIAGTKLFEAMCDENPPVITPATPEIVSQKQTPSGIIDTITGVLSPARQFRMLTAVLTAPQRFAAATIGATLGFARLLAEMVTSTSGTSLIGPIGRQRRYCAARTRMADVREICSAYGVTVNDVALAAITSGLRTLLLRRGEIPEARTVRTLVPVSVRTDPPGGGPVHNEVSLMLPFLPVDIEDHVEQLTAVHRRLAAHKAGNEAEGGKAFTALAQYGPFMPLAWAIRLAMRFPQHSVVAVATNIPGPRQMRHILGREILEIFPYVPIALRLRIGIAVLSYSDHLTFGITGDYDTNPDLADLAHGIEHGVASLLAAARLSEIS</sequence>
<evidence type="ECO:0000259" key="13">
    <source>
        <dbReference type="Pfam" id="PF06974"/>
    </source>
</evidence>